<dbReference type="Pfam" id="PF01557">
    <property type="entry name" value="FAA_hydrolase"/>
    <property type="match status" value="1"/>
</dbReference>
<feature type="region of interest" description="Disordered" evidence="3">
    <location>
        <begin position="284"/>
        <end position="314"/>
    </location>
</feature>
<dbReference type="InterPro" id="IPR051121">
    <property type="entry name" value="FAH"/>
</dbReference>
<evidence type="ECO:0000256" key="3">
    <source>
        <dbReference type="SAM" id="MobiDB-lite"/>
    </source>
</evidence>
<dbReference type="GO" id="GO:0016787">
    <property type="term" value="F:hydrolase activity"/>
    <property type="evidence" value="ECO:0007669"/>
    <property type="project" value="UniProtKB-KW"/>
</dbReference>
<dbReference type="AlphaFoldDB" id="A0A9Y2JIV8"/>
<dbReference type="InterPro" id="IPR011234">
    <property type="entry name" value="Fumarylacetoacetase-like_C"/>
</dbReference>
<evidence type="ECO:0000313" key="6">
    <source>
        <dbReference type="Proteomes" id="UP001239397"/>
    </source>
</evidence>
<dbReference type="PANTHER" id="PTHR42796">
    <property type="entry name" value="FUMARYLACETOACETATE HYDROLASE DOMAIN-CONTAINING PROTEIN 2A-RELATED"/>
    <property type="match status" value="1"/>
</dbReference>
<dbReference type="GO" id="GO:0019752">
    <property type="term" value="P:carboxylic acid metabolic process"/>
    <property type="evidence" value="ECO:0007669"/>
    <property type="project" value="UniProtKB-ARBA"/>
</dbReference>
<comment type="similarity">
    <text evidence="1">Belongs to the FAH family.</text>
</comment>
<dbReference type="PANTHER" id="PTHR42796:SF4">
    <property type="entry name" value="FUMARYLACETOACETATE HYDROLASE DOMAIN-CONTAINING PROTEIN 2A"/>
    <property type="match status" value="1"/>
</dbReference>
<protein>
    <submittedName>
        <fullName evidence="5">Fumarylacetoacetate hydrolase family protein</fullName>
    </submittedName>
</protein>
<organism evidence="5 6">
    <name type="scientific">Amycolatopsis mongoliensis</name>
    <dbReference type="NCBI Taxonomy" id="715475"/>
    <lineage>
        <taxon>Bacteria</taxon>
        <taxon>Bacillati</taxon>
        <taxon>Actinomycetota</taxon>
        <taxon>Actinomycetes</taxon>
        <taxon>Pseudonocardiales</taxon>
        <taxon>Pseudonocardiaceae</taxon>
        <taxon>Amycolatopsis</taxon>
    </lineage>
</organism>
<keyword evidence="5" id="KW-0378">Hydrolase</keyword>
<name>A0A9Y2JIV8_9PSEU</name>
<dbReference type="GO" id="GO:0046872">
    <property type="term" value="F:metal ion binding"/>
    <property type="evidence" value="ECO:0007669"/>
    <property type="project" value="UniProtKB-KW"/>
</dbReference>
<reference evidence="5 6" key="1">
    <citation type="submission" date="2023-06" db="EMBL/GenBank/DDBJ databases">
        <authorList>
            <person name="Oyuntsetseg B."/>
            <person name="Kim S.B."/>
        </authorList>
    </citation>
    <scope>NUCLEOTIDE SEQUENCE [LARGE SCALE GENOMIC DNA]</scope>
    <source>
        <strain evidence="5 6">4-36</strain>
    </source>
</reference>
<feature type="compositionally biased region" description="Low complexity" evidence="3">
    <location>
        <begin position="51"/>
        <end position="66"/>
    </location>
</feature>
<dbReference type="Proteomes" id="UP001239397">
    <property type="component" value="Chromosome"/>
</dbReference>
<evidence type="ECO:0000259" key="4">
    <source>
        <dbReference type="Pfam" id="PF01557"/>
    </source>
</evidence>
<dbReference type="Gene3D" id="3.90.850.10">
    <property type="entry name" value="Fumarylacetoacetase-like, C-terminal domain"/>
    <property type="match status" value="1"/>
</dbReference>
<evidence type="ECO:0000256" key="2">
    <source>
        <dbReference type="ARBA" id="ARBA00022723"/>
    </source>
</evidence>
<dbReference type="SUPFAM" id="SSF56529">
    <property type="entry name" value="FAH"/>
    <property type="match status" value="1"/>
</dbReference>
<keyword evidence="2" id="KW-0479">Metal-binding</keyword>
<evidence type="ECO:0000256" key="1">
    <source>
        <dbReference type="ARBA" id="ARBA00010211"/>
    </source>
</evidence>
<keyword evidence="6" id="KW-1185">Reference proteome</keyword>
<feature type="domain" description="Fumarylacetoacetase-like C-terminal" evidence="4">
    <location>
        <begin position="74"/>
        <end position="277"/>
    </location>
</feature>
<gene>
    <name evidence="5" type="ORF">QRX60_30020</name>
</gene>
<dbReference type="RefSeq" id="WP_285994780.1">
    <property type="nucleotide sequence ID" value="NZ_CP127295.1"/>
</dbReference>
<feature type="region of interest" description="Disordered" evidence="3">
    <location>
        <begin position="51"/>
        <end position="70"/>
    </location>
</feature>
<dbReference type="KEGG" id="amog:QRX60_30020"/>
<dbReference type="FunFam" id="3.90.850.10:FF:000002">
    <property type="entry name" value="2-hydroxyhepta-2,4-diene-1,7-dioate isomerase"/>
    <property type="match status" value="1"/>
</dbReference>
<dbReference type="GO" id="GO:0016853">
    <property type="term" value="F:isomerase activity"/>
    <property type="evidence" value="ECO:0007669"/>
    <property type="project" value="UniProtKB-ARBA"/>
</dbReference>
<accession>A0A9Y2JIV8</accession>
<dbReference type="InterPro" id="IPR036663">
    <property type="entry name" value="Fumarylacetoacetase_C_sf"/>
</dbReference>
<evidence type="ECO:0000313" key="5">
    <source>
        <dbReference type="EMBL" id="WIX98295.1"/>
    </source>
</evidence>
<proteinExistence type="inferred from homology"/>
<dbReference type="EMBL" id="CP127295">
    <property type="protein sequence ID" value="WIX98295.1"/>
    <property type="molecule type" value="Genomic_DNA"/>
</dbReference>
<sequence>MRLASAGGRLQLQEGTELVDVATASGDRFPADPQAIYPRWDEFRDWAAGRAPARGPIAPPAQAGAPAPRPGQSVGIGVNYADHAAEAAIDLPTVPVVFPKFSSCIADPSAPLALSGDSVDWEVELVVVIGRTARRVDETDAWSHVAGLTIGQDISDRVLQFTGPAPQQFGIGKSLPGFGPIGPWLVTPDELADPDDLEITCRLNGEIVQQSRTKHLIFGVPDLVAYLSRQLTLNPGDVIFTGTPAGVGYGRNPAVYLRPGDELVSCIEGLGELVTQVGPIRKGLPNGDCQVTQPPGSEVKRGSGSRRGAWPTRR</sequence>